<proteinExistence type="predicted"/>
<evidence type="ECO:0000313" key="1">
    <source>
        <dbReference type="EMBL" id="OBZ73512.1"/>
    </source>
</evidence>
<keyword evidence="2" id="KW-1185">Reference proteome</keyword>
<organism evidence="1 2">
    <name type="scientific">Grifola frondosa</name>
    <name type="common">Maitake</name>
    <name type="synonym">Polyporus frondosus</name>
    <dbReference type="NCBI Taxonomy" id="5627"/>
    <lineage>
        <taxon>Eukaryota</taxon>
        <taxon>Fungi</taxon>
        <taxon>Dikarya</taxon>
        <taxon>Basidiomycota</taxon>
        <taxon>Agaricomycotina</taxon>
        <taxon>Agaricomycetes</taxon>
        <taxon>Polyporales</taxon>
        <taxon>Grifolaceae</taxon>
        <taxon>Grifola</taxon>
    </lineage>
</organism>
<dbReference type="InterPro" id="IPR023375">
    <property type="entry name" value="ADC_dom_sf"/>
</dbReference>
<dbReference type="OrthoDB" id="9970474at2759"/>
<sequence length="243" mass="27029">MNCTVNLSHHSITWHLPRYHRAVHAAQTLDCFAVIVDVLSKPVLSQWSSRHHAPAPWALKASEAWWFMTSFMHKPKQGDTLPISYFGSHETNLHQISTEDGASPGGMGAIALIRYTETPVGPYDELAIIPGEFANPFGPPLPRCTRIYVSSLASVYNGRRNWNVPNELALFSFLPSFDVEDAIEVRVFAAISYSPVTYSETPFFAALIKPVTWPFPAIPLSLKRLPGSSTLLQPPSILPLIRH</sequence>
<comment type="caution">
    <text evidence="1">The sequence shown here is derived from an EMBL/GenBank/DDBJ whole genome shotgun (WGS) entry which is preliminary data.</text>
</comment>
<reference evidence="1 2" key="1">
    <citation type="submission" date="2016-03" db="EMBL/GenBank/DDBJ databases">
        <title>Whole genome sequencing of Grifola frondosa 9006-11.</title>
        <authorList>
            <person name="Min B."/>
            <person name="Park H."/>
            <person name="Kim J.-G."/>
            <person name="Cho H."/>
            <person name="Oh Y.-L."/>
            <person name="Kong W.-S."/>
            <person name="Choi I.-G."/>
        </authorList>
    </citation>
    <scope>NUCLEOTIDE SEQUENCE [LARGE SCALE GENOMIC DNA]</scope>
    <source>
        <strain evidence="1 2">9006-11</strain>
    </source>
</reference>
<dbReference type="Proteomes" id="UP000092993">
    <property type="component" value="Unassembled WGS sequence"/>
</dbReference>
<dbReference type="AlphaFoldDB" id="A0A1C7M9J5"/>
<dbReference type="PANTHER" id="PTHR40518">
    <property type="entry name" value="ACETOACETATE DECARBOXYLASE"/>
    <property type="match status" value="1"/>
</dbReference>
<gene>
    <name evidence="1" type="ORF">A0H81_05838</name>
</gene>
<dbReference type="SUPFAM" id="SSF160104">
    <property type="entry name" value="Acetoacetate decarboxylase-like"/>
    <property type="match status" value="1"/>
</dbReference>
<dbReference type="EMBL" id="LUGG01000006">
    <property type="protein sequence ID" value="OBZ73512.1"/>
    <property type="molecule type" value="Genomic_DNA"/>
</dbReference>
<accession>A0A1C7M9J5</accession>
<evidence type="ECO:0000313" key="2">
    <source>
        <dbReference type="Proteomes" id="UP000092993"/>
    </source>
</evidence>
<name>A0A1C7M9J5_GRIFR</name>
<dbReference type="PANTHER" id="PTHR40518:SF1">
    <property type="entry name" value="ACETOACETATE DECARBOXYLASE"/>
    <property type="match status" value="1"/>
</dbReference>
<protein>
    <submittedName>
        <fullName evidence="1">Uncharacterized protein</fullName>
    </submittedName>
</protein>